<dbReference type="EMBL" id="GG745350">
    <property type="protein sequence ID" value="KNE66371.1"/>
    <property type="molecule type" value="Genomic_DNA"/>
</dbReference>
<dbReference type="AlphaFoldDB" id="A0A0L0SV72"/>
<reference evidence="3" key="2">
    <citation type="submission" date="2009-11" db="EMBL/GenBank/DDBJ databases">
        <title>The Genome Sequence of Allomyces macrogynus strain ATCC 38327.</title>
        <authorList>
            <consortium name="The Broad Institute Genome Sequencing Platform"/>
            <person name="Russ C."/>
            <person name="Cuomo C."/>
            <person name="Shea T."/>
            <person name="Young S.K."/>
            <person name="Zeng Q."/>
            <person name="Koehrsen M."/>
            <person name="Haas B."/>
            <person name="Borodovsky M."/>
            <person name="Guigo R."/>
            <person name="Alvarado L."/>
            <person name="Berlin A."/>
            <person name="Borenstein D."/>
            <person name="Chen Z."/>
            <person name="Engels R."/>
            <person name="Freedman E."/>
            <person name="Gellesch M."/>
            <person name="Goldberg J."/>
            <person name="Griggs A."/>
            <person name="Gujja S."/>
            <person name="Heiman D."/>
            <person name="Hepburn T."/>
            <person name="Howarth C."/>
            <person name="Jen D."/>
            <person name="Larson L."/>
            <person name="Lewis B."/>
            <person name="Mehta T."/>
            <person name="Park D."/>
            <person name="Pearson M."/>
            <person name="Roberts A."/>
            <person name="Saif S."/>
            <person name="Shenoy N."/>
            <person name="Sisk P."/>
            <person name="Stolte C."/>
            <person name="Sykes S."/>
            <person name="Walk T."/>
            <person name="White J."/>
            <person name="Yandava C."/>
            <person name="Burger G."/>
            <person name="Gray M.W."/>
            <person name="Holland P.W.H."/>
            <person name="King N."/>
            <person name="Lang F.B.F."/>
            <person name="Roger A.J."/>
            <person name="Ruiz-Trillo I."/>
            <person name="Lander E."/>
            <person name="Nusbaum C."/>
        </authorList>
    </citation>
    <scope>NUCLEOTIDE SEQUENCE [LARGE SCALE GENOMIC DNA]</scope>
    <source>
        <strain evidence="3">ATCC 38327</strain>
    </source>
</reference>
<protein>
    <recommendedName>
        <fullName evidence="1">BRCT domain-containing protein</fullName>
    </recommendedName>
</protein>
<dbReference type="InterPro" id="IPR001357">
    <property type="entry name" value="BRCT_dom"/>
</dbReference>
<dbReference type="VEuPathDB" id="FungiDB:AMAG_11514"/>
<feature type="domain" description="BRCT" evidence="1">
    <location>
        <begin position="23"/>
        <end position="153"/>
    </location>
</feature>
<dbReference type="OrthoDB" id="151490at2759"/>
<evidence type="ECO:0000259" key="1">
    <source>
        <dbReference type="PROSITE" id="PS50172"/>
    </source>
</evidence>
<accession>A0A0L0SV72</accession>
<reference evidence="2 3" key="1">
    <citation type="submission" date="2009-11" db="EMBL/GenBank/DDBJ databases">
        <title>Annotation of Allomyces macrogynus ATCC 38327.</title>
        <authorList>
            <consortium name="The Broad Institute Genome Sequencing Platform"/>
            <person name="Russ C."/>
            <person name="Cuomo C."/>
            <person name="Burger G."/>
            <person name="Gray M.W."/>
            <person name="Holland P.W.H."/>
            <person name="King N."/>
            <person name="Lang F.B.F."/>
            <person name="Roger A.J."/>
            <person name="Ruiz-Trillo I."/>
            <person name="Young S.K."/>
            <person name="Zeng Q."/>
            <person name="Gargeya S."/>
            <person name="Fitzgerald M."/>
            <person name="Haas B."/>
            <person name="Abouelleil A."/>
            <person name="Alvarado L."/>
            <person name="Arachchi H.M."/>
            <person name="Berlin A."/>
            <person name="Chapman S.B."/>
            <person name="Gearin G."/>
            <person name="Goldberg J."/>
            <person name="Griggs A."/>
            <person name="Gujja S."/>
            <person name="Hansen M."/>
            <person name="Heiman D."/>
            <person name="Howarth C."/>
            <person name="Larimer J."/>
            <person name="Lui A."/>
            <person name="MacDonald P.J.P."/>
            <person name="McCowen C."/>
            <person name="Montmayeur A."/>
            <person name="Murphy C."/>
            <person name="Neiman D."/>
            <person name="Pearson M."/>
            <person name="Priest M."/>
            <person name="Roberts A."/>
            <person name="Saif S."/>
            <person name="Shea T."/>
            <person name="Sisk P."/>
            <person name="Stolte C."/>
            <person name="Sykes S."/>
            <person name="Wortman J."/>
            <person name="Nusbaum C."/>
            <person name="Birren B."/>
        </authorList>
    </citation>
    <scope>NUCLEOTIDE SEQUENCE [LARGE SCALE GENOMIC DNA]</scope>
    <source>
        <strain evidence="2 3">ATCC 38327</strain>
    </source>
</reference>
<dbReference type="Proteomes" id="UP000054350">
    <property type="component" value="Unassembled WGS sequence"/>
</dbReference>
<dbReference type="PROSITE" id="PS50172">
    <property type="entry name" value="BRCT"/>
    <property type="match status" value="1"/>
</dbReference>
<sequence>MNEMWTKTQGRLVRAPTAEIFTAVGPLFDDMAFFVCTRDGTKDDPLSAKALCELVQKFGGKVMAVAPSEPKKRRKTAAAASAVEPTSATRMSWAGNPAIRADRAKKVAQLEGLRVRYFNSTGSPGGFKFTITPEWVARCCEEQTLLPETLTARMLRSAGDDRIFPVM</sequence>
<name>A0A0L0SV72_ALLM3</name>
<evidence type="ECO:0000313" key="2">
    <source>
        <dbReference type="EMBL" id="KNE66371.1"/>
    </source>
</evidence>
<organism evidence="2 3">
    <name type="scientific">Allomyces macrogynus (strain ATCC 38327)</name>
    <name type="common">Allomyces javanicus var. macrogynus</name>
    <dbReference type="NCBI Taxonomy" id="578462"/>
    <lineage>
        <taxon>Eukaryota</taxon>
        <taxon>Fungi</taxon>
        <taxon>Fungi incertae sedis</taxon>
        <taxon>Blastocladiomycota</taxon>
        <taxon>Blastocladiomycetes</taxon>
        <taxon>Blastocladiales</taxon>
        <taxon>Blastocladiaceae</taxon>
        <taxon>Allomyces</taxon>
    </lineage>
</organism>
<proteinExistence type="predicted"/>
<gene>
    <name evidence="2" type="ORF">AMAG_11514</name>
</gene>
<keyword evidence="3" id="KW-1185">Reference proteome</keyword>
<evidence type="ECO:0000313" key="3">
    <source>
        <dbReference type="Proteomes" id="UP000054350"/>
    </source>
</evidence>